<evidence type="ECO:0000313" key="1">
    <source>
        <dbReference type="EMBL" id="MCI17666.1"/>
    </source>
</evidence>
<dbReference type="GO" id="GO:0016301">
    <property type="term" value="F:kinase activity"/>
    <property type="evidence" value="ECO:0007669"/>
    <property type="project" value="UniProtKB-KW"/>
</dbReference>
<name>A0A392Q276_9FABA</name>
<keyword evidence="1" id="KW-0808">Transferase</keyword>
<sequence>MKSMKTLVLRKCMIKGEIPEYIGLMEKLKILDLSFNSLSGKIPESFDELDKVDY</sequence>
<dbReference type="SUPFAM" id="SSF52058">
    <property type="entry name" value="L domain-like"/>
    <property type="match status" value="1"/>
</dbReference>
<dbReference type="Gene3D" id="3.80.10.10">
    <property type="entry name" value="Ribonuclease Inhibitor"/>
    <property type="match status" value="1"/>
</dbReference>
<keyword evidence="1" id="KW-0675">Receptor</keyword>
<evidence type="ECO:0000313" key="2">
    <source>
        <dbReference type="Proteomes" id="UP000265520"/>
    </source>
</evidence>
<dbReference type="EMBL" id="LXQA010106477">
    <property type="protein sequence ID" value="MCI17666.1"/>
    <property type="molecule type" value="Genomic_DNA"/>
</dbReference>
<dbReference type="PANTHER" id="PTHR48064:SF8">
    <property type="entry name" value="RECEPTOR PROTEIN-TYROSINE KINASE CEPR2-LIKE"/>
    <property type="match status" value="1"/>
</dbReference>
<keyword evidence="1" id="KW-0418">Kinase</keyword>
<reference evidence="1 2" key="1">
    <citation type="journal article" date="2018" name="Front. Plant Sci.">
        <title>Red Clover (Trifolium pratense) and Zigzag Clover (T. medium) - A Picture of Genomic Similarities and Differences.</title>
        <authorList>
            <person name="Dluhosova J."/>
            <person name="Istvanek J."/>
            <person name="Nedelnik J."/>
            <person name="Repkova J."/>
        </authorList>
    </citation>
    <scope>NUCLEOTIDE SEQUENCE [LARGE SCALE GENOMIC DNA]</scope>
    <source>
        <strain evidence="2">cv. 10/8</strain>
        <tissue evidence="1">Leaf</tissue>
    </source>
</reference>
<keyword evidence="2" id="KW-1185">Reference proteome</keyword>
<dbReference type="InterPro" id="IPR053038">
    <property type="entry name" value="RLP_Defense"/>
</dbReference>
<dbReference type="InterPro" id="IPR032675">
    <property type="entry name" value="LRR_dom_sf"/>
</dbReference>
<accession>A0A392Q276</accession>
<organism evidence="1 2">
    <name type="scientific">Trifolium medium</name>
    <dbReference type="NCBI Taxonomy" id="97028"/>
    <lineage>
        <taxon>Eukaryota</taxon>
        <taxon>Viridiplantae</taxon>
        <taxon>Streptophyta</taxon>
        <taxon>Embryophyta</taxon>
        <taxon>Tracheophyta</taxon>
        <taxon>Spermatophyta</taxon>
        <taxon>Magnoliopsida</taxon>
        <taxon>eudicotyledons</taxon>
        <taxon>Gunneridae</taxon>
        <taxon>Pentapetalae</taxon>
        <taxon>rosids</taxon>
        <taxon>fabids</taxon>
        <taxon>Fabales</taxon>
        <taxon>Fabaceae</taxon>
        <taxon>Papilionoideae</taxon>
        <taxon>50 kb inversion clade</taxon>
        <taxon>NPAAA clade</taxon>
        <taxon>Hologalegina</taxon>
        <taxon>IRL clade</taxon>
        <taxon>Trifolieae</taxon>
        <taxon>Trifolium</taxon>
    </lineage>
</organism>
<feature type="non-terminal residue" evidence="1">
    <location>
        <position position="54"/>
    </location>
</feature>
<protein>
    <submittedName>
        <fullName evidence="1">LRR receptor-like kinase</fullName>
    </submittedName>
</protein>
<dbReference type="AlphaFoldDB" id="A0A392Q276"/>
<dbReference type="InterPro" id="IPR001611">
    <property type="entry name" value="Leu-rich_rpt"/>
</dbReference>
<dbReference type="Proteomes" id="UP000265520">
    <property type="component" value="Unassembled WGS sequence"/>
</dbReference>
<dbReference type="Pfam" id="PF00560">
    <property type="entry name" value="LRR_1"/>
    <property type="match status" value="2"/>
</dbReference>
<comment type="caution">
    <text evidence="1">The sequence shown here is derived from an EMBL/GenBank/DDBJ whole genome shotgun (WGS) entry which is preliminary data.</text>
</comment>
<proteinExistence type="predicted"/>
<dbReference type="PANTHER" id="PTHR48064">
    <property type="entry name" value="OS01G0750400 PROTEIN"/>
    <property type="match status" value="1"/>
</dbReference>